<keyword evidence="2" id="KW-1185">Reference proteome</keyword>
<accession>A0A3P8HCU2</accession>
<name>A0A3P8HCU2_9TREM</name>
<organism evidence="1 2">
    <name type="scientific">Schistosoma mattheei</name>
    <dbReference type="NCBI Taxonomy" id="31246"/>
    <lineage>
        <taxon>Eukaryota</taxon>
        <taxon>Metazoa</taxon>
        <taxon>Spiralia</taxon>
        <taxon>Lophotrochozoa</taxon>
        <taxon>Platyhelminthes</taxon>
        <taxon>Trematoda</taxon>
        <taxon>Digenea</taxon>
        <taxon>Strigeidida</taxon>
        <taxon>Schistosomatoidea</taxon>
        <taxon>Schistosomatidae</taxon>
        <taxon>Schistosoma</taxon>
    </lineage>
</organism>
<proteinExistence type="predicted"/>
<evidence type="ECO:0000313" key="1">
    <source>
        <dbReference type="EMBL" id="VDP76115.1"/>
    </source>
</evidence>
<gene>
    <name evidence="1" type="ORF">SMTD_LOCUS18091</name>
</gene>
<sequence length="57" mass="6937">MTRTLNAMVLVQYLILYDTLTRCVLRHFCQKLCLTHMKLVFYLTNHRKQSLQWLSLH</sequence>
<evidence type="ECO:0000313" key="2">
    <source>
        <dbReference type="Proteomes" id="UP000269396"/>
    </source>
</evidence>
<dbReference type="AlphaFoldDB" id="A0A3P8HCU2"/>
<dbReference type="Proteomes" id="UP000269396">
    <property type="component" value="Unassembled WGS sequence"/>
</dbReference>
<protein>
    <submittedName>
        <fullName evidence="1">Uncharacterized protein</fullName>
    </submittedName>
</protein>
<reference evidence="1 2" key="1">
    <citation type="submission" date="2018-11" db="EMBL/GenBank/DDBJ databases">
        <authorList>
            <consortium name="Pathogen Informatics"/>
        </authorList>
    </citation>
    <scope>NUCLEOTIDE SEQUENCE [LARGE SCALE GENOMIC DNA]</scope>
    <source>
        <strain>Denwood</strain>
        <strain evidence="2">Zambia</strain>
    </source>
</reference>
<dbReference type="EMBL" id="UZAL01039852">
    <property type="protein sequence ID" value="VDP76115.1"/>
    <property type="molecule type" value="Genomic_DNA"/>
</dbReference>